<keyword evidence="1" id="KW-0812">Transmembrane</keyword>
<dbReference type="EMBL" id="BAABJX010000005">
    <property type="protein sequence ID" value="GAA4821693.1"/>
    <property type="molecule type" value="Genomic_DNA"/>
</dbReference>
<protein>
    <submittedName>
        <fullName evidence="2">DUF2254 domain-containing protein</fullName>
    </submittedName>
</protein>
<evidence type="ECO:0000256" key="1">
    <source>
        <dbReference type="SAM" id="Phobius"/>
    </source>
</evidence>
<keyword evidence="1" id="KW-0472">Membrane</keyword>
<feature type="transmembrane region" description="Helical" evidence="1">
    <location>
        <begin position="104"/>
        <end position="124"/>
    </location>
</feature>
<reference evidence="3" key="1">
    <citation type="journal article" date="2019" name="Int. J. Syst. Evol. Microbiol.">
        <title>The Global Catalogue of Microorganisms (GCM) 10K type strain sequencing project: providing services to taxonomists for standard genome sequencing and annotation.</title>
        <authorList>
            <consortium name="The Broad Institute Genomics Platform"/>
            <consortium name="The Broad Institute Genome Sequencing Center for Infectious Disease"/>
            <person name="Wu L."/>
            <person name="Ma J."/>
        </authorList>
    </citation>
    <scope>NUCLEOTIDE SEQUENCE [LARGE SCALE GENOMIC DNA]</scope>
    <source>
        <strain evidence="3">JCM 18326</strain>
    </source>
</reference>
<accession>A0ABP9D0H7</accession>
<organism evidence="2 3">
    <name type="scientific">Algivirga pacifica</name>
    <dbReference type="NCBI Taxonomy" id="1162670"/>
    <lineage>
        <taxon>Bacteria</taxon>
        <taxon>Pseudomonadati</taxon>
        <taxon>Bacteroidota</taxon>
        <taxon>Cytophagia</taxon>
        <taxon>Cytophagales</taxon>
        <taxon>Flammeovirgaceae</taxon>
        <taxon>Algivirga</taxon>
    </lineage>
</organism>
<comment type="caution">
    <text evidence="2">The sequence shown here is derived from an EMBL/GenBank/DDBJ whole genome shotgun (WGS) entry which is preliminary data.</text>
</comment>
<keyword evidence="3" id="KW-1185">Reference proteome</keyword>
<evidence type="ECO:0000313" key="3">
    <source>
        <dbReference type="Proteomes" id="UP001500298"/>
    </source>
</evidence>
<keyword evidence="1" id="KW-1133">Transmembrane helix</keyword>
<dbReference type="Pfam" id="PF10011">
    <property type="entry name" value="DUF2254"/>
    <property type="match status" value="1"/>
</dbReference>
<sequence>MEYTEWAIYYKEKWSIINTEENARLILGTLVGGIISLMVFSFSMVMVVINNASQSLSPRVVPGIIAHKPHQLVLGTYIGTILFCLIMVTAVGEAVPKGRSTADLGVMLSLVLGISCFGLFVYFIHSISQSIQVDAITNRVYERALGKIQQAIEQNKELPEKVFDKEKNGEDWKEVYTDTVGYLKNIHLSPLLSWLQERELKLEVVSRMGDFTVKGFPYLRVNQKLEKEEVNELQTFFEFYQQEYEHDHYRFDFKQITEIALKALSPGINDPRTAVRAVDLLTILFAEHFEIKDCTVYLNEEEKPLIFVREPTFEELLYECVTPIRQYGKEDHLVTGTVLDMLKNLIIVAVDQGHESNLSVLSKFVSSVSEEVDRSIHNSLDRKKLNRMLETIERLLNEREGIDPEDYIKLCIDE</sequence>
<name>A0ABP9D0H7_9BACT</name>
<dbReference type="InterPro" id="IPR018723">
    <property type="entry name" value="DUF2254_membrane"/>
</dbReference>
<dbReference type="Proteomes" id="UP001500298">
    <property type="component" value="Unassembled WGS sequence"/>
</dbReference>
<gene>
    <name evidence="2" type="ORF">GCM10023331_02560</name>
</gene>
<feature type="transmembrane region" description="Helical" evidence="1">
    <location>
        <begin position="69"/>
        <end position="92"/>
    </location>
</feature>
<evidence type="ECO:0000313" key="2">
    <source>
        <dbReference type="EMBL" id="GAA4821693.1"/>
    </source>
</evidence>
<proteinExistence type="predicted"/>
<feature type="transmembrane region" description="Helical" evidence="1">
    <location>
        <begin position="25"/>
        <end position="49"/>
    </location>
</feature>